<keyword evidence="1" id="KW-0812">Transmembrane</keyword>
<dbReference type="Proteomes" id="UP000887023">
    <property type="component" value="Chromosome"/>
</dbReference>
<keyword evidence="4" id="KW-1185">Reference proteome</keyword>
<feature type="transmembrane region" description="Helical" evidence="1">
    <location>
        <begin position="58"/>
        <end position="81"/>
    </location>
</feature>
<feature type="domain" description="YdbS-like PH" evidence="2">
    <location>
        <begin position="81"/>
        <end position="154"/>
    </location>
</feature>
<protein>
    <submittedName>
        <fullName evidence="3">PH domain-containing protein</fullName>
    </submittedName>
</protein>
<dbReference type="PANTHER" id="PTHR37938:SF1">
    <property type="entry name" value="BLL0215 PROTEIN"/>
    <property type="match status" value="1"/>
</dbReference>
<dbReference type="PANTHER" id="PTHR37938">
    <property type="entry name" value="BLL0215 PROTEIN"/>
    <property type="match status" value="1"/>
</dbReference>
<reference evidence="3" key="1">
    <citation type="submission" date="2021-07" db="EMBL/GenBank/DDBJ databases">
        <title>Candidatus Kaistella beijingensis sp. nov. isolated from a municipal wastewater treatment plant is involved in sludge foaming.</title>
        <authorList>
            <person name="Song Y."/>
            <person name="Liu S.-J."/>
        </authorList>
    </citation>
    <scope>NUCLEOTIDE SEQUENCE</scope>
    <source>
        <strain evidence="3">DSM 43998</strain>
    </source>
</reference>
<dbReference type="InterPro" id="IPR005182">
    <property type="entry name" value="YdbS-like_PH"/>
</dbReference>
<dbReference type="Pfam" id="PF03703">
    <property type="entry name" value="bPH_2"/>
    <property type="match status" value="1"/>
</dbReference>
<gene>
    <name evidence="3" type="ORF">KV203_15645</name>
</gene>
<evidence type="ECO:0000313" key="3">
    <source>
        <dbReference type="EMBL" id="QXQ13287.1"/>
    </source>
</evidence>
<feature type="transmembrane region" description="Helical" evidence="1">
    <location>
        <begin position="25"/>
        <end position="46"/>
    </location>
</feature>
<evidence type="ECO:0000259" key="2">
    <source>
        <dbReference type="Pfam" id="PF03703"/>
    </source>
</evidence>
<dbReference type="EMBL" id="CP079105">
    <property type="protein sequence ID" value="QXQ13287.1"/>
    <property type="molecule type" value="Genomic_DNA"/>
</dbReference>
<keyword evidence="1" id="KW-0472">Membrane</keyword>
<dbReference type="RefSeq" id="WP_066472967.1">
    <property type="nucleotide sequence ID" value="NZ_CBCRUZ010000008.1"/>
</dbReference>
<sequence>MGYPDEVLADNEQLLLYRHPHWKMLIAPAFAFVLAGALAGFGAGVAQARLEGNTRTAVLVAIAALWLLVLIFQCLLPLLYWRTSHFIVTDRRVLSRRGLITHTGIDIPLSRISNVQFRNGPIDRIFGTGTLIVGSASEDLLEFADIPQVEKVHALLYQEVESARERG</sequence>
<evidence type="ECO:0000313" key="4">
    <source>
        <dbReference type="Proteomes" id="UP000887023"/>
    </source>
</evidence>
<evidence type="ECO:0000256" key="1">
    <source>
        <dbReference type="SAM" id="Phobius"/>
    </source>
</evidence>
<organism evidence="3 4">
    <name type="scientific">Skermania pinensis</name>
    <dbReference type="NCBI Taxonomy" id="39122"/>
    <lineage>
        <taxon>Bacteria</taxon>
        <taxon>Bacillati</taxon>
        <taxon>Actinomycetota</taxon>
        <taxon>Actinomycetes</taxon>
        <taxon>Mycobacteriales</taxon>
        <taxon>Gordoniaceae</taxon>
        <taxon>Skermania</taxon>
    </lineage>
</organism>
<proteinExistence type="predicted"/>
<keyword evidence="1" id="KW-1133">Transmembrane helix</keyword>
<accession>A0ABX8S7Z7</accession>
<name>A0ABX8S7Z7_9ACTN</name>